<proteinExistence type="predicted"/>
<keyword evidence="1" id="KW-0472">Membrane</keyword>
<reference evidence="2 3" key="1">
    <citation type="submission" date="2023-03" db="EMBL/GenBank/DDBJ databases">
        <title>High recombination rates correlate with genetic variation in Cardiocondyla obscurior ants.</title>
        <authorList>
            <person name="Errbii M."/>
        </authorList>
    </citation>
    <scope>NUCLEOTIDE SEQUENCE [LARGE SCALE GENOMIC DNA]</scope>
    <source>
        <strain evidence="2">Alpha-2009</strain>
        <tissue evidence="2">Whole body</tissue>
    </source>
</reference>
<evidence type="ECO:0000256" key="1">
    <source>
        <dbReference type="SAM" id="Phobius"/>
    </source>
</evidence>
<evidence type="ECO:0000313" key="3">
    <source>
        <dbReference type="Proteomes" id="UP001430953"/>
    </source>
</evidence>
<protein>
    <submittedName>
        <fullName evidence="2">Uncharacterized protein</fullName>
    </submittedName>
</protein>
<dbReference type="Proteomes" id="UP001430953">
    <property type="component" value="Unassembled WGS sequence"/>
</dbReference>
<name>A0AAW2EL42_9HYME</name>
<feature type="transmembrane region" description="Helical" evidence="1">
    <location>
        <begin position="70"/>
        <end position="89"/>
    </location>
</feature>
<accession>A0AAW2EL42</accession>
<evidence type="ECO:0000313" key="2">
    <source>
        <dbReference type="EMBL" id="KAL0104458.1"/>
    </source>
</evidence>
<dbReference type="EMBL" id="JADYXP020000020">
    <property type="protein sequence ID" value="KAL0104458.1"/>
    <property type="molecule type" value="Genomic_DNA"/>
</dbReference>
<gene>
    <name evidence="2" type="ORF">PUN28_017291</name>
</gene>
<keyword evidence="3" id="KW-1185">Reference proteome</keyword>
<organism evidence="2 3">
    <name type="scientific">Cardiocondyla obscurior</name>
    <dbReference type="NCBI Taxonomy" id="286306"/>
    <lineage>
        <taxon>Eukaryota</taxon>
        <taxon>Metazoa</taxon>
        <taxon>Ecdysozoa</taxon>
        <taxon>Arthropoda</taxon>
        <taxon>Hexapoda</taxon>
        <taxon>Insecta</taxon>
        <taxon>Pterygota</taxon>
        <taxon>Neoptera</taxon>
        <taxon>Endopterygota</taxon>
        <taxon>Hymenoptera</taxon>
        <taxon>Apocrita</taxon>
        <taxon>Aculeata</taxon>
        <taxon>Formicoidea</taxon>
        <taxon>Formicidae</taxon>
        <taxon>Myrmicinae</taxon>
        <taxon>Cardiocondyla</taxon>
    </lineage>
</organism>
<comment type="caution">
    <text evidence="2">The sequence shown here is derived from an EMBL/GenBank/DDBJ whole genome shotgun (WGS) entry which is preliminary data.</text>
</comment>
<keyword evidence="1" id="KW-0812">Transmembrane</keyword>
<sequence>MSFSEMHFSSSRQFRVNPISFPLYCRPRFPFHLFRSLLHPCEKLIKCSDEQYSRALLHETFRHLQKLKILLFRLIYSYYIFFFYNKLILRT</sequence>
<keyword evidence="1" id="KW-1133">Transmembrane helix</keyword>
<dbReference type="AlphaFoldDB" id="A0AAW2EL42"/>